<protein>
    <submittedName>
        <fullName evidence="1">Rna-directed dna polymerase from mobile element jockey-like</fullName>
    </submittedName>
</protein>
<dbReference type="PANTHER" id="PTHR33332">
    <property type="entry name" value="REVERSE TRANSCRIPTASE DOMAIN-CONTAINING PROTEIN"/>
    <property type="match status" value="1"/>
</dbReference>
<gene>
    <name evidence="1" type="ORF">llap_3214</name>
</gene>
<dbReference type="Proteomes" id="UP000233556">
    <property type="component" value="Unassembled WGS sequence"/>
</dbReference>
<dbReference type="OrthoDB" id="410381at2759"/>
<keyword evidence="1" id="KW-0808">Transferase</keyword>
<evidence type="ECO:0000313" key="1">
    <source>
        <dbReference type="EMBL" id="PKU46495.1"/>
    </source>
</evidence>
<proteinExistence type="predicted"/>
<name>A0A2I0UKB8_LIMLA</name>
<reference evidence="2" key="2">
    <citation type="submission" date="2017-12" db="EMBL/GenBank/DDBJ databases">
        <title>Genome sequence of the Bar-tailed Godwit (Limosa lapponica baueri).</title>
        <authorList>
            <person name="Lima N.C.B."/>
            <person name="Parody-Merino A.M."/>
            <person name="Battley P.F."/>
            <person name="Fidler A.E."/>
            <person name="Prosdocimi F."/>
        </authorList>
    </citation>
    <scope>NUCLEOTIDE SEQUENCE [LARGE SCALE GENOMIC DNA]</scope>
</reference>
<dbReference type="EMBL" id="KZ505708">
    <property type="protein sequence ID" value="PKU46495.1"/>
    <property type="molecule type" value="Genomic_DNA"/>
</dbReference>
<keyword evidence="1" id="KW-0695">RNA-directed DNA polymerase</keyword>
<organism evidence="1 2">
    <name type="scientific">Limosa lapponica baueri</name>
    <dbReference type="NCBI Taxonomy" id="1758121"/>
    <lineage>
        <taxon>Eukaryota</taxon>
        <taxon>Metazoa</taxon>
        <taxon>Chordata</taxon>
        <taxon>Craniata</taxon>
        <taxon>Vertebrata</taxon>
        <taxon>Euteleostomi</taxon>
        <taxon>Archelosauria</taxon>
        <taxon>Archosauria</taxon>
        <taxon>Dinosauria</taxon>
        <taxon>Saurischia</taxon>
        <taxon>Theropoda</taxon>
        <taxon>Coelurosauria</taxon>
        <taxon>Aves</taxon>
        <taxon>Neognathae</taxon>
        <taxon>Neoaves</taxon>
        <taxon>Charadriiformes</taxon>
        <taxon>Scolopacidae</taxon>
        <taxon>Limosa</taxon>
    </lineage>
</organism>
<evidence type="ECO:0000313" key="2">
    <source>
        <dbReference type="Proteomes" id="UP000233556"/>
    </source>
</evidence>
<dbReference type="AlphaFoldDB" id="A0A2I0UKB8"/>
<reference evidence="2" key="1">
    <citation type="submission" date="2017-11" db="EMBL/GenBank/DDBJ databases">
        <authorList>
            <person name="Lima N.C."/>
            <person name="Parody-Merino A.M."/>
            <person name="Battley P.F."/>
            <person name="Fidler A.E."/>
            <person name="Prosdocimi F."/>
        </authorList>
    </citation>
    <scope>NUCLEOTIDE SEQUENCE [LARGE SCALE GENOMIC DNA]</scope>
</reference>
<sequence length="146" mass="16571">MEQILLESLQRHMKNKEVTGNSQYGFTKGKLCLTNLVASSDSVTGLVHKGRATDIIYLDLCKAFDTVLHDILVSKLERYGFDRKFPDDTKLCGAVNTLEGRDGIQRDLGRLQRWAYAKLMKFNEAQCKVLHMGQGNPKHNCRLGRE</sequence>
<keyword evidence="1" id="KW-0548">Nucleotidyltransferase</keyword>
<keyword evidence="2" id="KW-1185">Reference proteome</keyword>
<dbReference type="GO" id="GO:0003964">
    <property type="term" value="F:RNA-directed DNA polymerase activity"/>
    <property type="evidence" value="ECO:0007669"/>
    <property type="project" value="UniProtKB-KW"/>
</dbReference>
<accession>A0A2I0UKB8</accession>